<dbReference type="Pfam" id="PF02775">
    <property type="entry name" value="TPP_enzyme_C"/>
    <property type="match status" value="1"/>
</dbReference>
<evidence type="ECO:0000259" key="5">
    <source>
        <dbReference type="Pfam" id="PF02775"/>
    </source>
</evidence>
<dbReference type="EMBL" id="CP031417">
    <property type="protein sequence ID" value="AXK83644.1"/>
    <property type="molecule type" value="Genomic_DNA"/>
</dbReference>
<keyword evidence="2 3" id="KW-0786">Thiamine pyrophosphate</keyword>
<gene>
    <name evidence="7" type="ORF">DW352_25830</name>
</gene>
<feature type="domain" description="Thiamine pyrophosphate enzyme TPP-binding" evidence="5">
    <location>
        <begin position="419"/>
        <end position="576"/>
    </location>
</feature>
<dbReference type="OrthoDB" id="7534569at2"/>
<proteinExistence type="inferred from homology"/>
<feature type="domain" description="Thiamine pyrophosphate enzyme central" evidence="4">
    <location>
        <begin position="201"/>
        <end position="344"/>
    </location>
</feature>
<dbReference type="Pfam" id="PF02776">
    <property type="entry name" value="TPP_enzyme_N"/>
    <property type="match status" value="1"/>
</dbReference>
<dbReference type="InterPro" id="IPR029035">
    <property type="entry name" value="DHS-like_NAD/FAD-binding_dom"/>
</dbReference>
<feature type="domain" description="Thiamine pyrophosphate enzyme N-terminal TPP-binding" evidence="6">
    <location>
        <begin position="7"/>
        <end position="105"/>
    </location>
</feature>
<name>A0A346A397_9HYPH</name>
<accession>A0A346A397</accession>
<dbReference type="GO" id="GO:0009099">
    <property type="term" value="P:L-valine biosynthetic process"/>
    <property type="evidence" value="ECO:0007669"/>
    <property type="project" value="TreeGrafter"/>
</dbReference>
<dbReference type="GO" id="GO:0003984">
    <property type="term" value="F:acetolactate synthase activity"/>
    <property type="evidence" value="ECO:0007669"/>
    <property type="project" value="TreeGrafter"/>
</dbReference>
<dbReference type="Gene3D" id="3.40.50.970">
    <property type="match status" value="2"/>
</dbReference>
<dbReference type="InterPro" id="IPR045229">
    <property type="entry name" value="TPP_enz"/>
</dbReference>
<dbReference type="GO" id="GO:0005948">
    <property type="term" value="C:acetolactate synthase complex"/>
    <property type="evidence" value="ECO:0007669"/>
    <property type="project" value="TreeGrafter"/>
</dbReference>
<evidence type="ECO:0000313" key="8">
    <source>
        <dbReference type="Proteomes" id="UP000254889"/>
    </source>
</evidence>
<dbReference type="PANTHER" id="PTHR18968">
    <property type="entry name" value="THIAMINE PYROPHOSPHATE ENZYMES"/>
    <property type="match status" value="1"/>
</dbReference>
<dbReference type="GO" id="GO:0030976">
    <property type="term" value="F:thiamine pyrophosphate binding"/>
    <property type="evidence" value="ECO:0007669"/>
    <property type="project" value="InterPro"/>
</dbReference>
<dbReference type="GO" id="GO:0000287">
    <property type="term" value="F:magnesium ion binding"/>
    <property type="evidence" value="ECO:0007669"/>
    <property type="project" value="InterPro"/>
</dbReference>
<dbReference type="Pfam" id="PF00205">
    <property type="entry name" value="TPP_enzyme_M"/>
    <property type="match status" value="1"/>
</dbReference>
<dbReference type="PANTHER" id="PTHR18968:SF13">
    <property type="entry name" value="ACETOLACTATE SYNTHASE CATALYTIC SUBUNIT, MITOCHONDRIAL"/>
    <property type="match status" value="1"/>
</dbReference>
<evidence type="ECO:0000259" key="6">
    <source>
        <dbReference type="Pfam" id="PF02776"/>
    </source>
</evidence>
<evidence type="ECO:0000256" key="1">
    <source>
        <dbReference type="ARBA" id="ARBA00007812"/>
    </source>
</evidence>
<evidence type="ECO:0000256" key="2">
    <source>
        <dbReference type="ARBA" id="ARBA00023052"/>
    </source>
</evidence>
<protein>
    <submittedName>
        <fullName evidence="7">Thiamine pyrophosphate-binding protein</fullName>
    </submittedName>
</protein>
<dbReference type="CDD" id="cd07035">
    <property type="entry name" value="TPP_PYR_POX_like"/>
    <property type="match status" value="1"/>
</dbReference>
<dbReference type="GO" id="GO:0009097">
    <property type="term" value="P:isoleucine biosynthetic process"/>
    <property type="evidence" value="ECO:0007669"/>
    <property type="project" value="TreeGrafter"/>
</dbReference>
<evidence type="ECO:0000259" key="4">
    <source>
        <dbReference type="Pfam" id="PF00205"/>
    </source>
</evidence>
<sequence>MKGTPTSDFMVDVIKTFNIDYVAANPADSFRGLHESLITHGGNKTPELLTCMHEESSVAMAHGYFKIAGKPMLVLCHGTVGLQHASMAVYNAWCDQVPIVIIGGNDLDAAKRTPLVPTYHSAQDIGSIVRDYVKWDDMPVSAQHFAESFVRAYKLSMTAPHEPVMIALDAGLQEEALENRDKLKIPRYAPTAPPQGDTNAVREAARLLANAENPVIVADRLARTPAGMGLLVQLAELLNAPVVDQLNRLNMPTTHYLCQTGRAQVLIHNADVIMGLELSDFFGTVNAFVDNGEYTQNPKTKAGAKLISISARDYYLKSNFQDFQRFQSVDVSIAADAEATLPALIEEVKRALSADRKGAIDARGDAMRKAWSETRARTLKAAGYAWDASPISTARLSAELWAQIKDADWSLVGSDRMISAWPTRLWPMEKHYHFIGGPGGYGMGYGAPAAVGAALANRAHGRLSVNIQTDGDMMYAPGVLWTAAHHHIPLLNVMHNNRGYHQEVMHVQRMADRRNRPLPNGPIGTQIVGPNIDYAKLAQSMGWWASGPISDPNELAPALKRAVEVVKAGEPALVDVVTQPR</sequence>
<dbReference type="InterPro" id="IPR029061">
    <property type="entry name" value="THDP-binding"/>
</dbReference>
<organism evidence="7 8">
    <name type="scientific">Pseudolabrys taiwanensis</name>
    <dbReference type="NCBI Taxonomy" id="331696"/>
    <lineage>
        <taxon>Bacteria</taxon>
        <taxon>Pseudomonadati</taxon>
        <taxon>Pseudomonadota</taxon>
        <taxon>Alphaproteobacteria</taxon>
        <taxon>Hyphomicrobiales</taxon>
        <taxon>Xanthobacteraceae</taxon>
        <taxon>Pseudolabrys</taxon>
    </lineage>
</organism>
<comment type="similarity">
    <text evidence="1 3">Belongs to the TPP enzyme family.</text>
</comment>
<dbReference type="InterPro" id="IPR012001">
    <property type="entry name" value="Thiamin_PyroP_enz_TPP-bd_dom"/>
</dbReference>
<dbReference type="AlphaFoldDB" id="A0A346A397"/>
<dbReference type="Proteomes" id="UP000254889">
    <property type="component" value="Chromosome"/>
</dbReference>
<evidence type="ECO:0000256" key="3">
    <source>
        <dbReference type="RuleBase" id="RU362132"/>
    </source>
</evidence>
<dbReference type="InterPro" id="IPR012000">
    <property type="entry name" value="Thiamin_PyroP_enz_cen_dom"/>
</dbReference>
<dbReference type="SUPFAM" id="SSF52518">
    <property type="entry name" value="Thiamin diphosphate-binding fold (THDP-binding)"/>
    <property type="match status" value="2"/>
</dbReference>
<dbReference type="InterPro" id="IPR011766">
    <property type="entry name" value="TPP_enzyme_TPP-bd"/>
</dbReference>
<dbReference type="SUPFAM" id="SSF52467">
    <property type="entry name" value="DHS-like NAD/FAD-binding domain"/>
    <property type="match status" value="1"/>
</dbReference>
<reference evidence="7 8" key="1">
    <citation type="submission" date="2018-07" db="EMBL/GenBank/DDBJ databases">
        <authorList>
            <person name="Quirk P.G."/>
            <person name="Krulwich T.A."/>
        </authorList>
    </citation>
    <scope>NUCLEOTIDE SEQUENCE [LARGE SCALE GENOMIC DNA]</scope>
    <source>
        <strain evidence="7 8">CC-BB4</strain>
    </source>
</reference>
<dbReference type="KEGG" id="ptaw:DW352_25830"/>
<dbReference type="Gene3D" id="3.40.50.1220">
    <property type="entry name" value="TPP-binding domain"/>
    <property type="match status" value="1"/>
</dbReference>
<evidence type="ECO:0000313" key="7">
    <source>
        <dbReference type="EMBL" id="AXK83644.1"/>
    </source>
</evidence>
<keyword evidence="8" id="KW-1185">Reference proteome</keyword>
<dbReference type="GO" id="GO:0050660">
    <property type="term" value="F:flavin adenine dinucleotide binding"/>
    <property type="evidence" value="ECO:0007669"/>
    <property type="project" value="TreeGrafter"/>
</dbReference>